<comment type="caution">
    <text evidence="2">The sequence shown here is derived from an EMBL/GenBank/DDBJ whole genome shotgun (WGS) entry which is preliminary data.</text>
</comment>
<feature type="region of interest" description="Disordered" evidence="1">
    <location>
        <begin position="64"/>
        <end position="85"/>
    </location>
</feature>
<feature type="compositionally biased region" description="Low complexity" evidence="1">
    <location>
        <begin position="71"/>
        <end position="85"/>
    </location>
</feature>
<proteinExistence type="predicted"/>
<accession>A0ABR0J530</accession>
<evidence type="ECO:0000256" key="1">
    <source>
        <dbReference type="SAM" id="MobiDB-lite"/>
    </source>
</evidence>
<dbReference type="Proteomes" id="UP001345691">
    <property type="component" value="Unassembled WGS sequence"/>
</dbReference>
<keyword evidence="3" id="KW-1185">Reference proteome</keyword>
<reference evidence="2 3" key="1">
    <citation type="submission" date="2023-08" db="EMBL/GenBank/DDBJ databases">
        <title>Black Yeasts Isolated from many extreme environments.</title>
        <authorList>
            <person name="Coleine C."/>
            <person name="Stajich J.E."/>
            <person name="Selbmann L."/>
        </authorList>
    </citation>
    <scope>NUCLEOTIDE SEQUENCE [LARGE SCALE GENOMIC DNA]</scope>
    <source>
        <strain evidence="2 3">CCFEE 6328</strain>
    </source>
</reference>
<dbReference type="EMBL" id="JAVRRF010000018">
    <property type="protein sequence ID" value="KAK5056377.1"/>
    <property type="molecule type" value="Genomic_DNA"/>
</dbReference>
<organism evidence="2 3">
    <name type="scientific">Exophiala sideris</name>
    <dbReference type="NCBI Taxonomy" id="1016849"/>
    <lineage>
        <taxon>Eukaryota</taxon>
        <taxon>Fungi</taxon>
        <taxon>Dikarya</taxon>
        <taxon>Ascomycota</taxon>
        <taxon>Pezizomycotina</taxon>
        <taxon>Eurotiomycetes</taxon>
        <taxon>Chaetothyriomycetidae</taxon>
        <taxon>Chaetothyriales</taxon>
        <taxon>Herpotrichiellaceae</taxon>
        <taxon>Exophiala</taxon>
    </lineage>
</organism>
<protein>
    <submittedName>
        <fullName evidence="2">Uncharacterized protein</fullName>
    </submittedName>
</protein>
<name>A0ABR0J530_9EURO</name>
<gene>
    <name evidence="2" type="ORF">LTR69_007918</name>
</gene>
<evidence type="ECO:0000313" key="2">
    <source>
        <dbReference type="EMBL" id="KAK5056377.1"/>
    </source>
</evidence>
<evidence type="ECO:0000313" key="3">
    <source>
        <dbReference type="Proteomes" id="UP001345691"/>
    </source>
</evidence>
<sequence length="85" mass="9767">MKLTSIKFGLSPEYSVEEMKDLRTAFIARLVKIDLSKPKYQRLVYANYDKDISQYRKAKNLKLTQAEHPKSASISSTSMRSMSFG</sequence>